<dbReference type="Proteomes" id="UP001150941">
    <property type="component" value="Unassembled WGS sequence"/>
</dbReference>
<feature type="region of interest" description="Disordered" evidence="1">
    <location>
        <begin position="153"/>
        <end position="202"/>
    </location>
</feature>
<keyword evidence="3" id="KW-1185">Reference proteome</keyword>
<dbReference type="AlphaFoldDB" id="A0A9W9P929"/>
<evidence type="ECO:0000313" key="3">
    <source>
        <dbReference type="Proteomes" id="UP001150941"/>
    </source>
</evidence>
<dbReference type="EMBL" id="JAPQKS010000003">
    <property type="protein sequence ID" value="KAJ5238828.1"/>
    <property type="molecule type" value="Genomic_DNA"/>
</dbReference>
<comment type="caution">
    <text evidence="2">The sequence shown here is derived from an EMBL/GenBank/DDBJ whole genome shotgun (WGS) entry which is preliminary data.</text>
</comment>
<name>A0A9W9P929_9EURO</name>
<reference evidence="2" key="2">
    <citation type="journal article" date="2023" name="IMA Fungus">
        <title>Comparative genomic study of the Penicillium genus elucidates a diverse pangenome and 15 lateral gene transfer events.</title>
        <authorList>
            <person name="Petersen C."/>
            <person name="Sorensen T."/>
            <person name="Nielsen M.R."/>
            <person name="Sondergaard T.E."/>
            <person name="Sorensen J.L."/>
            <person name="Fitzpatrick D.A."/>
            <person name="Frisvad J.C."/>
            <person name="Nielsen K.L."/>
        </authorList>
    </citation>
    <scope>NUCLEOTIDE SEQUENCE</scope>
    <source>
        <strain evidence="2">IBT 19713</strain>
    </source>
</reference>
<dbReference type="GeneID" id="83200047"/>
<dbReference type="OrthoDB" id="5419608at2759"/>
<accession>A0A9W9P929</accession>
<dbReference type="RefSeq" id="XP_058331747.1">
    <property type="nucleotide sequence ID" value="XM_058472744.1"/>
</dbReference>
<sequence length="227" mass="22514">MQYRWVASTLFAAIGIASPAPQIPDLSNLIPTSIEQILQTAIPTTWADAFATDRAFFSSAVSAMQSGSYPDWESSLPTDMSGFFTSEVQAEISSLTVSGGSFAGSYFSSLLSSATATQMNTAVTTDASISGASSSGVSTSDASISRSSISGFSSPGVSSSGASSSGASFGPSSSNSKMTMTDSPSQSVTASSTATTQSSSAASTHASGRAAIGLAGVAGILGIAIAL</sequence>
<evidence type="ECO:0000313" key="2">
    <source>
        <dbReference type="EMBL" id="KAJ5238828.1"/>
    </source>
</evidence>
<evidence type="ECO:0000256" key="1">
    <source>
        <dbReference type="SAM" id="MobiDB-lite"/>
    </source>
</evidence>
<proteinExistence type="predicted"/>
<reference evidence="2" key="1">
    <citation type="submission" date="2022-11" db="EMBL/GenBank/DDBJ databases">
        <authorList>
            <person name="Petersen C."/>
        </authorList>
    </citation>
    <scope>NUCLEOTIDE SEQUENCE</scope>
    <source>
        <strain evidence="2">IBT 19713</strain>
    </source>
</reference>
<organism evidence="2 3">
    <name type="scientific">Penicillium chermesinum</name>
    <dbReference type="NCBI Taxonomy" id="63820"/>
    <lineage>
        <taxon>Eukaryota</taxon>
        <taxon>Fungi</taxon>
        <taxon>Dikarya</taxon>
        <taxon>Ascomycota</taxon>
        <taxon>Pezizomycotina</taxon>
        <taxon>Eurotiomycetes</taxon>
        <taxon>Eurotiomycetidae</taxon>
        <taxon>Eurotiales</taxon>
        <taxon>Aspergillaceae</taxon>
        <taxon>Penicillium</taxon>
    </lineage>
</organism>
<gene>
    <name evidence="2" type="ORF">N7468_003447</name>
</gene>
<protein>
    <submittedName>
        <fullName evidence="2">Uncharacterized protein</fullName>
    </submittedName>
</protein>